<evidence type="ECO:0000259" key="4">
    <source>
        <dbReference type="PROSITE" id="PS50846"/>
    </source>
</evidence>
<organism evidence="5 6">
    <name type="scientific">Salicibibacter cibi</name>
    <dbReference type="NCBI Taxonomy" id="2743001"/>
    <lineage>
        <taxon>Bacteria</taxon>
        <taxon>Bacillati</taxon>
        <taxon>Bacillota</taxon>
        <taxon>Bacilli</taxon>
        <taxon>Bacillales</taxon>
        <taxon>Bacillaceae</taxon>
        <taxon>Salicibibacter</taxon>
    </lineage>
</organism>
<keyword evidence="6" id="KW-1185">Reference proteome</keyword>
<dbReference type="PROSITE" id="PS50846">
    <property type="entry name" value="HMA_2"/>
    <property type="match status" value="1"/>
</dbReference>
<evidence type="ECO:0000256" key="2">
    <source>
        <dbReference type="ARBA" id="ARBA00022723"/>
    </source>
</evidence>
<dbReference type="CDD" id="cd00371">
    <property type="entry name" value="HMA"/>
    <property type="match status" value="1"/>
</dbReference>
<dbReference type="SUPFAM" id="SSF55008">
    <property type="entry name" value="HMA, heavy metal-associated domain"/>
    <property type="match status" value="1"/>
</dbReference>
<reference evidence="5 6" key="1">
    <citation type="submission" date="2020-06" db="EMBL/GenBank/DDBJ databases">
        <title>Genomic analysis of Salicibibacter sp. NKC21-4.</title>
        <authorList>
            <person name="Oh Y.J."/>
        </authorList>
    </citation>
    <scope>NUCLEOTIDE SEQUENCE [LARGE SCALE GENOMIC DNA]</scope>
    <source>
        <strain evidence="5 6">NKC21-4</strain>
    </source>
</reference>
<evidence type="ECO:0000256" key="1">
    <source>
        <dbReference type="ARBA" id="ARBA00015313"/>
    </source>
</evidence>
<dbReference type="InterPro" id="IPR006121">
    <property type="entry name" value="HMA_dom"/>
</dbReference>
<gene>
    <name evidence="5" type="ORF">HUG20_09280</name>
</gene>
<dbReference type="AlphaFoldDB" id="A0A7T7CFE7"/>
<sequence>MEDVKLNVNGMSCGSCVNSIKGSVGELTGVSKVDVNFGEGIVGVSYDANQVDLEQITGKIEEQGYHVA</sequence>
<dbReference type="RefSeq" id="WP_200090234.1">
    <property type="nucleotide sequence ID" value="NZ_CP054706.1"/>
</dbReference>
<keyword evidence="3" id="KW-0186">Copper</keyword>
<accession>A0A7T7CFE7</accession>
<feature type="domain" description="HMA" evidence="4">
    <location>
        <begin position="2"/>
        <end position="68"/>
    </location>
</feature>
<dbReference type="PANTHER" id="PTHR46594">
    <property type="entry name" value="P-TYPE CATION-TRANSPORTING ATPASE"/>
    <property type="match status" value="1"/>
</dbReference>
<protein>
    <recommendedName>
        <fullName evidence="1">Copper chaperone CopZ</fullName>
    </recommendedName>
</protein>
<dbReference type="NCBIfam" id="TIGR00003">
    <property type="entry name" value="copper ion binding protein"/>
    <property type="match status" value="1"/>
</dbReference>
<dbReference type="KEGG" id="scib:HUG20_09280"/>
<dbReference type="Pfam" id="PF00403">
    <property type="entry name" value="HMA"/>
    <property type="match status" value="1"/>
</dbReference>
<dbReference type="Proteomes" id="UP000595349">
    <property type="component" value="Chromosome"/>
</dbReference>
<dbReference type="PROSITE" id="PS01047">
    <property type="entry name" value="HMA_1"/>
    <property type="match status" value="1"/>
</dbReference>
<evidence type="ECO:0000256" key="3">
    <source>
        <dbReference type="ARBA" id="ARBA00023008"/>
    </source>
</evidence>
<dbReference type="EMBL" id="CP054706">
    <property type="protein sequence ID" value="QQK80060.1"/>
    <property type="molecule type" value="Genomic_DNA"/>
</dbReference>
<proteinExistence type="predicted"/>
<dbReference type="Gene3D" id="3.30.70.100">
    <property type="match status" value="1"/>
</dbReference>
<dbReference type="InterPro" id="IPR036163">
    <property type="entry name" value="HMA_dom_sf"/>
</dbReference>
<dbReference type="PANTHER" id="PTHR46594:SF4">
    <property type="entry name" value="P-TYPE CATION-TRANSPORTING ATPASE"/>
    <property type="match status" value="1"/>
</dbReference>
<dbReference type="GO" id="GO:0005507">
    <property type="term" value="F:copper ion binding"/>
    <property type="evidence" value="ECO:0007669"/>
    <property type="project" value="InterPro"/>
</dbReference>
<keyword evidence="2" id="KW-0479">Metal-binding</keyword>
<dbReference type="InterPro" id="IPR017969">
    <property type="entry name" value="Heavy-metal-associated_CS"/>
</dbReference>
<evidence type="ECO:0000313" key="5">
    <source>
        <dbReference type="EMBL" id="QQK80060.1"/>
    </source>
</evidence>
<dbReference type="InterPro" id="IPR006122">
    <property type="entry name" value="HMA_Cu_ion-bd"/>
</dbReference>
<evidence type="ECO:0000313" key="6">
    <source>
        <dbReference type="Proteomes" id="UP000595349"/>
    </source>
</evidence>
<name>A0A7T7CFE7_9BACI</name>
<dbReference type="FunFam" id="3.30.70.100:FF:000001">
    <property type="entry name" value="ATPase copper transporting beta"/>
    <property type="match status" value="1"/>
</dbReference>